<proteinExistence type="predicted"/>
<accession>G2G3Z9</accession>
<comment type="caution">
    <text evidence="1">The sequence shown here is derived from an EMBL/GenBank/DDBJ whole genome shotgun (WGS) entry which is preliminary data.</text>
</comment>
<keyword evidence="2" id="KW-1185">Reference proteome</keyword>
<evidence type="ECO:0008006" key="3">
    <source>
        <dbReference type="Google" id="ProtNLM"/>
    </source>
</evidence>
<dbReference type="SUPFAM" id="SSF52540">
    <property type="entry name" value="P-loop containing nucleoside triphosphate hydrolases"/>
    <property type="match status" value="1"/>
</dbReference>
<dbReference type="Gene3D" id="3.40.50.300">
    <property type="entry name" value="P-loop containing nucleotide triphosphate hydrolases"/>
    <property type="match status" value="1"/>
</dbReference>
<protein>
    <recommendedName>
        <fullName evidence="3">Thymidylate kinase</fullName>
    </recommendedName>
</protein>
<name>G2G3Z9_9ACTN</name>
<reference evidence="1 2" key="1">
    <citation type="submission" date="2011-08" db="EMBL/GenBank/DDBJ databases">
        <authorList>
            <person name="Lin Y."/>
            <person name="Hao X."/>
            <person name="Johnstone L."/>
            <person name="Miller S.J."/>
            <person name="Wei G."/>
            <person name="Rensing C."/>
        </authorList>
    </citation>
    <scope>NUCLEOTIDE SEQUENCE [LARGE SCALE GENOMIC DNA]</scope>
    <source>
        <strain evidence="1 2">K42</strain>
    </source>
</reference>
<evidence type="ECO:0000313" key="2">
    <source>
        <dbReference type="Proteomes" id="UP000004217"/>
    </source>
</evidence>
<dbReference type="InterPro" id="IPR027417">
    <property type="entry name" value="P-loop_NTPase"/>
</dbReference>
<dbReference type="AlphaFoldDB" id="G2G3Z9"/>
<organism evidence="1 2">
    <name type="scientific">Streptomyces zinciresistens K42</name>
    <dbReference type="NCBI Taxonomy" id="700597"/>
    <lineage>
        <taxon>Bacteria</taxon>
        <taxon>Bacillati</taxon>
        <taxon>Actinomycetota</taxon>
        <taxon>Actinomycetes</taxon>
        <taxon>Kitasatosporales</taxon>
        <taxon>Streptomycetaceae</taxon>
        <taxon>Streptomyces</taxon>
    </lineage>
</organism>
<evidence type="ECO:0000313" key="1">
    <source>
        <dbReference type="EMBL" id="EGX61895.1"/>
    </source>
</evidence>
<dbReference type="EMBL" id="AGBF01000001">
    <property type="protein sequence ID" value="EGX61895.1"/>
    <property type="molecule type" value="Genomic_DNA"/>
</dbReference>
<dbReference type="Proteomes" id="UP000004217">
    <property type="component" value="Unassembled WGS sequence"/>
</dbReference>
<gene>
    <name evidence="1" type="ORF">SZN_01000</name>
</gene>
<sequence length="225" mass="24631">MNVEGTNGVGKTHLSRQAAERLGPRCVPLVELPDAPPAGLPGQVIAALHQDGDLFLRTGHPRTETLLLMGLQVHRFESLGPVTPGQVVLEDRGPHSVAIYQAAVLAETEQHSDEQALTTAWHILSTIESWRPQPTATILLFDDPRRCLQRFEQRIGRTATASERSLMARADRLYRLLAHTQQGQYYVLDRQQVDEPHAVAFITDVCQRAAAAATPKGAVPCPTGT</sequence>
<dbReference type="PATRIC" id="fig|700597.3.peg.189"/>